<accession>A0A4Z2EVW7</accession>
<dbReference type="EMBL" id="SRLO01002415">
    <property type="protein sequence ID" value="TNN32958.1"/>
    <property type="molecule type" value="Genomic_DNA"/>
</dbReference>
<comment type="caution">
    <text evidence="2">The sequence shown here is derived from an EMBL/GenBank/DDBJ whole genome shotgun (WGS) entry which is preliminary data.</text>
</comment>
<name>A0A4Z2EVW7_9TELE</name>
<sequence length="62" mass="7269">MTHGLISGDIRVAWIGKGPTQGKRKGRGREEEEEEEEEDWGKRKMLRRSRVGMIIQNFKKRS</sequence>
<proteinExistence type="predicted"/>
<evidence type="ECO:0000313" key="2">
    <source>
        <dbReference type="EMBL" id="TNN32958.1"/>
    </source>
</evidence>
<evidence type="ECO:0000256" key="1">
    <source>
        <dbReference type="SAM" id="MobiDB-lite"/>
    </source>
</evidence>
<reference evidence="2 3" key="1">
    <citation type="submission" date="2019-03" db="EMBL/GenBank/DDBJ databases">
        <title>First draft genome of Liparis tanakae, snailfish: a comprehensive survey of snailfish specific genes.</title>
        <authorList>
            <person name="Kim W."/>
            <person name="Song I."/>
            <person name="Jeong J.-H."/>
            <person name="Kim D."/>
            <person name="Kim S."/>
            <person name="Ryu S."/>
            <person name="Song J.Y."/>
            <person name="Lee S.K."/>
        </authorList>
    </citation>
    <scope>NUCLEOTIDE SEQUENCE [LARGE SCALE GENOMIC DNA]</scope>
    <source>
        <tissue evidence="2">Muscle</tissue>
    </source>
</reference>
<organism evidence="2 3">
    <name type="scientific">Liparis tanakae</name>
    <name type="common">Tanaka's snailfish</name>
    <dbReference type="NCBI Taxonomy" id="230148"/>
    <lineage>
        <taxon>Eukaryota</taxon>
        <taxon>Metazoa</taxon>
        <taxon>Chordata</taxon>
        <taxon>Craniata</taxon>
        <taxon>Vertebrata</taxon>
        <taxon>Euteleostomi</taxon>
        <taxon>Actinopterygii</taxon>
        <taxon>Neopterygii</taxon>
        <taxon>Teleostei</taxon>
        <taxon>Neoteleostei</taxon>
        <taxon>Acanthomorphata</taxon>
        <taxon>Eupercaria</taxon>
        <taxon>Perciformes</taxon>
        <taxon>Cottioidei</taxon>
        <taxon>Cottales</taxon>
        <taxon>Liparidae</taxon>
        <taxon>Liparis</taxon>
    </lineage>
</organism>
<gene>
    <name evidence="2" type="ORF">EYF80_056876</name>
</gene>
<dbReference type="AlphaFoldDB" id="A0A4Z2EVW7"/>
<keyword evidence="3" id="KW-1185">Reference proteome</keyword>
<evidence type="ECO:0000313" key="3">
    <source>
        <dbReference type="Proteomes" id="UP000314294"/>
    </source>
</evidence>
<dbReference type="Proteomes" id="UP000314294">
    <property type="component" value="Unassembled WGS sequence"/>
</dbReference>
<protein>
    <submittedName>
        <fullName evidence="2">Uncharacterized protein</fullName>
    </submittedName>
</protein>
<feature type="region of interest" description="Disordered" evidence="1">
    <location>
        <begin position="16"/>
        <end position="42"/>
    </location>
</feature>